<keyword evidence="1" id="KW-0143">Chaperone</keyword>
<dbReference type="InterPro" id="IPR036869">
    <property type="entry name" value="J_dom_sf"/>
</dbReference>
<dbReference type="CDD" id="cd06257">
    <property type="entry name" value="DnaJ"/>
    <property type="match status" value="1"/>
</dbReference>
<dbReference type="RefSeq" id="WP_048670135.1">
    <property type="nucleotide sequence ID" value="NZ_CBTJ020000002.1"/>
</dbReference>
<evidence type="ECO:0000313" key="4">
    <source>
        <dbReference type="Proteomes" id="UP000035760"/>
    </source>
</evidence>
<protein>
    <submittedName>
        <fullName evidence="3">Heat shock protein DnaJ domain protein</fullName>
    </submittedName>
</protein>
<dbReference type="InterPro" id="IPR001623">
    <property type="entry name" value="DnaJ_domain"/>
</dbReference>
<reference evidence="3" key="2">
    <citation type="submission" date="2014-03" db="EMBL/GenBank/DDBJ databases">
        <title>Candidatus Competibacter-lineage genomes retrieved from metagenomes reveal functional metabolic diversity.</title>
        <authorList>
            <person name="McIlroy S.J."/>
            <person name="Albertsen M."/>
            <person name="Andresen E.K."/>
            <person name="Saunders A.M."/>
            <person name="Kristiansen R."/>
            <person name="Stokholm-Bjerregaard M."/>
            <person name="Nielsen K.L."/>
            <person name="Nielsen P.H."/>
        </authorList>
    </citation>
    <scope>NUCLEOTIDE SEQUENCE</scope>
    <source>
        <strain evidence="3">Run_A_D11</strain>
    </source>
</reference>
<dbReference type="SUPFAM" id="SSF46565">
    <property type="entry name" value="Chaperone J-domain"/>
    <property type="match status" value="1"/>
</dbReference>
<dbReference type="InterPro" id="IPR021059">
    <property type="entry name" value="DnaJ-related_N"/>
</dbReference>
<organism evidence="3 4">
    <name type="scientific">Candidatus Competibacter denitrificans Run_A_D11</name>
    <dbReference type="NCBI Taxonomy" id="1400863"/>
    <lineage>
        <taxon>Bacteria</taxon>
        <taxon>Pseudomonadati</taxon>
        <taxon>Pseudomonadota</taxon>
        <taxon>Gammaproteobacteria</taxon>
        <taxon>Candidatus Competibacteraceae</taxon>
        <taxon>Candidatus Competibacter</taxon>
    </lineage>
</organism>
<keyword evidence="3" id="KW-0346">Stress response</keyword>
<dbReference type="Pfam" id="PF12339">
    <property type="entry name" value="DNAJ_related"/>
    <property type="match status" value="1"/>
</dbReference>
<dbReference type="EMBL" id="CBTJ020000002">
    <property type="protein sequence ID" value="CDI01003.1"/>
    <property type="molecule type" value="Genomic_DNA"/>
</dbReference>
<dbReference type="AlphaFoldDB" id="W6MB02"/>
<sequence>MSADFVPVPAALIELERHLLAFLEAHPAGLSEYELLKRLREQNALFADFNAREPLSLFRSHFLLFHALYRLRDRLWLEQRGQLQIDPLQIVLLPSRPVEHVADRTNVLAPYDGLGVWYGDLERGAAVAGTDVREWLNQFEKSRQALNQRQAALAELGLQDPVDATAIKRRYRWLAMRHHPDRGGDGVRLRRINAAMAILKAAAIRPAWPGR</sequence>
<dbReference type="PROSITE" id="PS50076">
    <property type="entry name" value="DNAJ_2"/>
    <property type="match status" value="1"/>
</dbReference>
<dbReference type="SMART" id="SM00271">
    <property type="entry name" value="DnaJ"/>
    <property type="match status" value="1"/>
</dbReference>
<comment type="caution">
    <text evidence="3">The sequence shown here is derived from an EMBL/GenBank/DDBJ whole genome shotgun (WGS) entry which is preliminary data.</text>
</comment>
<dbReference type="STRING" id="1400863.BN873_100015"/>
<name>W6MB02_9GAMM</name>
<feature type="domain" description="J" evidence="2">
    <location>
        <begin position="151"/>
        <end position="211"/>
    </location>
</feature>
<evidence type="ECO:0000256" key="1">
    <source>
        <dbReference type="ARBA" id="ARBA00023186"/>
    </source>
</evidence>
<dbReference type="OrthoDB" id="581986at2"/>
<dbReference type="Gene3D" id="1.10.287.110">
    <property type="entry name" value="DnaJ domain"/>
    <property type="match status" value="1"/>
</dbReference>
<evidence type="ECO:0000313" key="3">
    <source>
        <dbReference type="EMBL" id="CDI01003.1"/>
    </source>
</evidence>
<dbReference type="Proteomes" id="UP000035760">
    <property type="component" value="Unassembled WGS sequence"/>
</dbReference>
<evidence type="ECO:0000259" key="2">
    <source>
        <dbReference type="PROSITE" id="PS50076"/>
    </source>
</evidence>
<keyword evidence="4" id="KW-1185">Reference proteome</keyword>
<accession>W6MB02</accession>
<proteinExistence type="predicted"/>
<gene>
    <name evidence="3" type="ORF">BN873_100015</name>
</gene>
<reference evidence="3" key="1">
    <citation type="submission" date="2013-07" db="EMBL/GenBank/DDBJ databases">
        <authorList>
            <person name="McIlroy S."/>
        </authorList>
    </citation>
    <scope>NUCLEOTIDE SEQUENCE [LARGE SCALE GENOMIC DNA]</scope>
    <source>
        <strain evidence="3">Run_A_D11</strain>
    </source>
</reference>